<feature type="compositionally biased region" description="Basic and acidic residues" evidence="1">
    <location>
        <begin position="28"/>
        <end position="41"/>
    </location>
</feature>
<dbReference type="Proteomes" id="UP000316726">
    <property type="component" value="Chromosome 18"/>
</dbReference>
<organism evidence="3 4">
    <name type="scientific">Chloropicon primus</name>
    <dbReference type="NCBI Taxonomy" id="1764295"/>
    <lineage>
        <taxon>Eukaryota</taxon>
        <taxon>Viridiplantae</taxon>
        <taxon>Chlorophyta</taxon>
        <taxon>Chloropicophyceae</taxon>
        <taxon>Chloropicales</taxon>
        <taxon>Chloropicaceae</taxon>
        <taxon>Chloropicon</taxon>
    </lineage>
</organism>
<dbReference type="AlphaFoldDB" id="A0A5B8MZF8"/>
<keyword evidence="4" id="KW-1185">Reference proteome</keyword>
<evidence type="ECO:0000313" key="3">
    <source>
        <dbReference type="EMBL" id="QDZ25741.1"/>
    </source>
</evidence>
<gene>
    <name evidence="3" type="ORF">A3770_18p82590</name>
    <name evidence="2" type="ORF">CPRI1469_LOCUS9048</name>
</gene>
<dbReference type="EMBL" id="HBHL01013759">
    <property type="protein sequence ID" value="CAD9720182.1"/>
    <property type="molecule type" value="Transcribed_RNA"/>
</dbReference>
<evidence type="ECO:0000313" key="2">
    <source>
        <dbReference type="EMBL" id="CAD9720182.1"/>
    </source>
</evidence>
<accession>A0A5B8MZF8</accession>
<reference evidence="3 4" key="1">
    <citation type="submission" date="2018-07" db="EMBL/GenBank/DDBJ databases">
        <title>The complete nuclear genome of the prasinophyte Chloropicon primus (CCMP1205).</title>
        <authorList>
            <person name="Pombert J.-F."/>
            <person name="Otis C."/>
            <person name="Turmel M."/>
            <person name="Lemieux C."/>
        </authorList>
    </citation>
    <scope>NUCLEOTIDE SEQUENCE [LARGE SCALE GENOMIC DNA]</scope>
    <source>
        <strain evidence="3 4">CCMP1205</strain>
    </source>
</reference>
<evidence type="ECO:0000256" key="1">
    <source>
        <dbReference type="SAM" id="MobiDB-lite"/>
    </source>
</evidence>
<name>A0A5B8MZF8_9CHLO</name>
<sequence length="176" mass="20411">MAQEDWRATIQSLALEVQEEAENLRWLGRRDGPEATTSEREEAQEEPQRKKRKGKGKGQSPRKVGKNYKVVKKYALNFEKRLMQVIGGSDFVEGQNGKQVHDLEDLLSLCTTALHTQDPEHIKEVKKVCRDLSRDREPEEGETEDNDDDDLWVQEILCKAYCAKTVLRKMRGWRVQ</sequence>
<evidence type="ECO:0000313" key="4">
    <source>
        <dbReference type="Proteomes" id="UP000316726"/>
    </source>
</evidence>
<feature type="region of interest" description="Disordered" evidence="1">
    <location>
        <begin position="24"/>
        <end position="66"/>
    </location>
</feature>
<protein>
    <submittedName>
        <fullName evidence="3">Uncharacterized protein</fullName>
    </submittedName>
</protein>
<dbReference type="EMBL" id="CP031051">
    <property type="protein sequence ID" value="QDZ25741.1"/>
    <property type="molecule type" value="Genomic_DNA"/>
</dbReference>
<proteinExistence type="predicted"/>
<reference evidence="2" key="2">
    <citation type="submission" date="2021-01" db="EMBL/GenBank/DDBJ databases">
        <authorList>
            <person name="Corre E."/>
            <person name="Pelletier E."/>
            <person name="Niang G."/>
            <person name="Scheremetjew M."/>
            <person name="Finn R."/>
            <person name="Kale V."/>
            <person name="Holt S."/>
            <person name="Cochrane G."/>
            <person name="Meng A."/>
            <person name="Brown T."/>
            <person name="Cohen L."/>
        </authorList>
    </citation>
    <scope>NUCLEOTIDE SEQUENCE</scope>
    <source>
        <strain evidence="2">CCMP1205</strain>
    </source>
</reference>